<proteinExistence type="predicted"/>
<dbReference type="AlphaFoldDB" id="A0A9N9MTG2"/>
<feature type="chain" id="PRO_5040131398" description="Fibrinogen C-terminal domain-containing protein" evidence="2">
    <location>
        <begin position="22"/>
        <end position="628"/>
    </location>
</feature>
<name>A0A9N9MTG2_9CUCU</name>
<organism evidence="4 5">
    <name type="scientific">Ceutorhynchus assimilis</name>
    <name type="common">cabbage seed weevil</name>
    <dbReference type="NCBI Taxonomy" id="467358"/>
    <lineage>
        <taxon>Eukaryota</taxon>
        <taxon>Metazoa</taxon>
        <taxon>Ecdysozoa</taxon>
        <taxon>Arthropoda</taxon>
        <taxon>Hexapoda</taxon>
        <taxon>Insecta</taxon>
        <taxon>Pterygota</taxon>
        <taxon>Neoptera</taxon>
        <taxon>Endopterygota</taxon>
        <taxon>Coleoptera</taxon>
        <taxon>Polyphaga</taxon>
        <taxon>Cucujiformia</taxon>
        <taxon>Curculionidae</taxon>
        <taxon>Ceutorhynchinae</taxon>
        <taxon>Ceutorhynchus</taxon>
    </lineage>
</organism>
<evidence type="ECO:0000256" key="2">
    <source>
        <dbReference type="SAM" id="SignalP"/>
    </source>
</evidence>
<evidence type="ECO:0000256" key="1">
    <source>
        <dbReference type="ARBA" id="ARBA00023157"/>
    </source>
</evidence>
<dbReference type="OrthoDB" id="6145874at2759"/>
<dbReference type="InterPro" id="IPR050373">
    <property type="entry name" value="Fibrinogen_C-term_domain"/>
</dbReference>
<dbReference type="CDD" id="cd00087">
    <property type="entry name" value="FReD"/>
    <property type="match status" value="1"/>
</dbReference>
<dbReference type="InterPro" id="IPR014716">
    <property type="entry name" value="Fibrinogen_a/b/g_C_1"/>
</dbReference>
<dbReference type="SUPFAM" id="SSF56496">
    <property type="entry name" value="Fibrinogen C-terminal domain-like"/>
    <property type="match status" value="1"/>
</dbReference>
<reference evidence="4" key="1">
    <citation type="submission" date="2022-01" db="EMBL/GenBank/DDBJ databases">
        <authorList>
            <person name="King R."/>
        </authorList>
    </citation>
    <scope>NUCLEOTIDE SEQUENCE</scope>
</reference>
<sequence length="628" mass="71558">MGCAWLMCFVVFMVNFCKIETLELNHQNVGQENLASEISSMKTTMKVLSDQWEKWNTLFITSLEPRITSTASTLTSIDTNIHNLQERAHVWDTFQLHVAAWNDQLASMDRKIDILNKGIEQLTVLDNKMNTMLSEQYKQDKLIKMTNSLLDTVINIETSIKSNQCCKSAQNTLFEEFAARGILSSLKLVERKVDQLLSSRQSDKSKLAVNEDTIAKYAISKSTENLINDISSKVDIIFDSISKTIENDYTDEYIDAEGSGSNHLPKSHKPTCKSISDKITNIDTKIADLIVASRTSKNAVNSEDLLVMLNQFAKAVSVNQTRNMNILLDSYFHKDKVYWSSTLNTLSQKCFLKKSTSTVEDSTITTPTESSSGTESVRATNDYRQQYTTVINKIDNPPLKTINGTSCSDMDNDGPSGLYLIKPSYLQLFCESRNNIFWTVIQRRDNYSTQQNFNESWNNYKYGFGDLRHDFWIGNRFLSRLSNSNNLTLRIEMEDFDGNNVWAEYSTFKIANENQHFQLTIAGYSGNASDSFSSHSGAYFSTYDVKNDYAPDCCPCSVSYGGGWWFNRCFESNLNGVYYKKPHENDYFRGIIWEHWLGNYSLKKSLMMVRTSGSSQVSSTKVTRFEDP</sequence>
<dbReference type="EMBL" id="OU892281">
    <property type="protein sequence ID" value="CAG9768752.1"/>
    <property type="molecule type" value="Genomic_DNA"/>
</dbReference>
<keyword evidence="1" id="KW-1015">Disulfide bond</keyword>
<dbReference type="Pfam" id="PF00147">
    <property type="entry name" value="Fibrinogen_C"/>
    <property type="match status" value="1"/>
</dbReference>
<evidence type="ECO:0000313" key="4">
    <source>
        <dbReference type="EMBL" id="CAG9768752.1"/>
    </source>
</evidence>
<dbReference type="PROSITE" id="PS51406">
    <property type="entry name" value="FIBRINOGEN_C_2"/>
    <property type="match status" value="1"/>
</dbReference>
<protein>
    <recommendedName>
        <fullName evidence="3">Fibrinogen C-terminal domain-containing protein</fullName>
    </recommendedName>
</protein>
<feature type="domain" description="Fibrinogen C-terminal" evidence="3">
    <location>
        <begin position="398"/>
        <end position="613"/>
    </location>
</feature>
<dbReference type="PANTHER" id="PTHR19143">
    <property type="entry name" value="FIBRINOGEN/TENASCIN/ANGIOPOEITIN"/>
    <property type="match status" value="1"/>
</dbReference>
<accession>A0A9N9MTG2</accession>
<dbReference type="Gene3D" id="3.90.215.10">
    <property type="entry name" value="Gamma Fibrinogen, chain A, domain 1"/>
    <property type="match status" value="1"/>
</dbReference>
<keyword evidence="2" id="KW-0732">Signal</keyword>
<dbReference type="InterPro" id="IPR002181">
    <property type="entry name" value="Fibrinogen_a/b/g_C_dom"/>
</dbReference>
<keyword evidence="5" id="KW-1185">Reference proteome</keyword>
<feature type="signal peptide" evidence="2">
    <location>
        <begin position="1"/>
        <end position="21"/>
    </location>
</feature>
<dbReference type="PROSITE" id="PS00514">
    <property type="entry name" value="FIBRINOGEN_C_1"/>
    <property type="match status" value="1"/>
</dbReference>
<dbReference type="InterPro" id="IPR036056">
    <property type="entry name" value="Fibrinogen-like_C"/>
</dbReference>
<gene>
    <name evidence="4" type="ORF">CEUTPL_LOCUS9275</name>
</gene>
<dbReference type="InterPro" id="IPR020837">
    <property type="entry name" value="Fibrinogen_CS"/>
</dbReference>
<dbReference type="SMART" id="SM00186">
    <property type="entry name" value="FBG"/>
    <property type="match status" value="1"/>
</dbReference>
<evidence type="ECO:0000313" key="5">
    <source>
        <dbReference type="Proteomes" id="UP001152799"/>
    </source>
</evidence>
<dbReference type="Proteomes" id="UP001152799">
    <property type="component" value="Chromosome 5"/>
</dbReference>
<evidence type="ECO:0000259" key="3">
    <source>
        <dbReference type="PROSITE" id="PS51406"/>
    </source>
</evidence>
<dbReference type="GO" id="GO:0005615">
    <property type="term" value="C:extracellular space"/>
    <property type="evidence" value="ECO:0007669"/>
    <property type="project" value="TreeGrafter"/>
</dbReference>
<dbReference type="PANTHER" id="PTHR19143:SF459">
    <property type="entry name" value="FIBRINOGEN C-TERMINAL DOMAIN-CONTAINING PROTEIN"/>
    <property type="match status" value="1"/>
</dbReference>